<evidence type="ECO:0000313" key="1">
    <source>
        <dbReference type="EMBL" id="MBL4918556.1"/>
    </source>
</evidence>
<dbReference type="RefSeq" id="WP_202689552.1">
    <property type="nucleotide sequence ID" value="NZ_JAESVN010000007.1"/>
</dbReference>
<accession>A0A8K0Y173</accession>
<proteinExistence type="predicted"/>
<gene>
    <name evidence="1" type="ORF">JL811_15125</name>
</gene>
<name>A0A8K0Y173_9RHOB</name>
<comment type="caution">
    <text evidence="1">The sequence shown here is derived from an EMBL/GenBank/DDBJ whole genome shotgun (WGS) entry which is preliminary data.</text>
</comment>
<keyword evidence="2" id="KW-1185">Reference proteome</keyword>
<evidence type="ECO:0000313" key="2">
    <source>
        <dbReference type="Proteomes" id="UP000648908"/>
    </source>
</evidence>
<protein>
    <submittedName>
        <fullName evidence="1">Uncharacterized protein</fullName>
    </submittedName>
</protein>
<dbReference type="AlphaFoldDB" id="A0A8K0Y173"/>
<sequence length="350" mass="39623">MTNQREKESWIVFLDLLGTKDSAKISSSQYPLKIETFSHTLLEHAQNIQADVKVRFFADSVYLQCGSFSELVDFVAAVRWTLFSEQIFFKAAIARGELEDRPIVQHVTEGRLHPFDVSGSFFGPAAVGVYYAQESFKGIGFTIEKNALKADQVDRTCHSAFPVDDEASNWVAFRDIRHGGGEIGGPIPSVEEIEEQENTIAFLDTILEAALRANTKRKNLARYYLSQFISCIQSSNFENIDFHDRQWRNFPPIFYHVFMNQSTRKGYQAIRGSRLLFFLIAAKVLETNGERSVPRYKDTACNAVCNEVVRALVSQKLTTEPFSKIPGDLIASDVLEDLGRRSVSLRMRGH</sequence>
<reference evidence="1" key="1">
    <citation type="submission" date="2021-01" db="EMBL/GenBank/DDBJ databases">
        <title>Tabrizicola alba sp. nov. a motile alkaliphilic bacterium isolated from a soda lake.</title>
        <authorList>
            <person name="Szuroczki S."/>
            <person name="Abbaszade G."/>
            <person name="Schumann P."/>
            <person name="Toth E."/>
        </authorList>
    </citation>
    <scope>NUCLEOTIDE SEQUENCE</scope>
    <source>
        <strain evidence="1">DMG-N-6</strain>
    </source>
</reference>
<organism evidence="1 2">
    <name type="scientific">Szabonella alba</name>
    <dbReference type="NCBI Taxonomy" id="2804194"/>
    <lineage>
        <taxon>Bacteria</taxon>
        <taxon>Pseudomonadati</taxon>
        <taxon>Pseudomonadota</taxon>
        <taxon>Alphaproteobacteria</taxon>
        <taxon>Rhodobacterales</taxon>
        <taxon>Paracoccaceae</taxon>
        <taxon>Szabonella</taxon>
    </lineage>
</organism>
<dbReference type="EMBL" id="JAESVN010000007">
    <property type="protein sequence ID" value="MBL4918556.1"/>
    <property type="molecule type" value="Genomic_DNA"/>
</dbReference>
<dbReference type="Proteomes" id="UP000648908">
    <property type="component" value="Unassembled WGS sequence"/>
</dbReference>